<comment type="caution">
    <text evidence="2">The sequence shown here is derived from an EMBL/GenBank/DDBJ whole genome shotgun (WGS) entry which is preliminary data.</text>
</comment>
<dbReference type="AlphaFoldDB" id="A0A1L7TL19"/>
<protein>
    <submittedName>
        <fullName evidence="2">Uncharacterized protein</fullName>
    </submittedName>
</protein>
<dbReference type="RefSeq" id="XP_041685684.1">
    <property type="nucleotide sequence ID" value="XM_041835529.1"/>
</dbReference>
<dbReference type="EMBL" id="FCQH01000010">
    <property type="protein sequence ID" value="CVK99360.1"/>
    <property type="molecule type" value="Genomic_DNA"/>
</dbReference>
<reference evidence="3" key="1">
    <citation type="journal article" date="2016" name="Genome Biol. Evol.">
        <title>Comparative 'omics' of the Fusarium fujikuroi species complex highlights differences in genetic potential and metabolite synthesis.</title>
        <authorList>
            <person name="Niehaus E.-M."/>
            <person name="Muensterkoetter M."/>
            <person name="Proctor R.H."/>
            <person name="Brown D.W."/>
            <person name="Sharon A."/>
            <person name="Idan Y."/>
            <person name="Oren-Young L."/>
            <person name="Sieber C.M."/>
            <person name="Novak O."/>
            <person name="Pencik A."/>
            <person name="Tarkowska D."/>
            <person name="Hromadova K."/>
            <person name="Freeman S."/>
            <person name="Maymon M."/>
            <person name="Elazar M."/>
            <person name="Youssef S.A."/>
            <person name="El-Shabrawy E.S.M."/>
            <person name="Shalaby A.B.A."/>
            <person name="Houterman P."/>
            <person name="Brock N.L."/>
            <person name="Burkhardt I."/>
            <person name="Tsavkelova E.A."/>
            <person name="Dickschat J.S."/>
            <person name="Galuszka P."/>
            <person name="Gueldener U."/>
            <person name="Tudzynski B."/>
        </authorList>
    </citation>
    <scope>NUCLEOTIDE SEQUENCE [LARGE SCALE GENOMIC DNA]</scope>
    <source>
        <strain evidence="3">MRC7560</strain>
    </source>
</reference>
<sequence>MSTPSRAQVPRRGNPSPNSVHQSTKYSEQTNAWLREGQNDMPWNNIDSVEMSSNDNSESNPNTTASHNPAAQGSAKQALSHPHRPHYFVHQRPTQSPQRSSRHGHDLTRAPELERQHKRHTRCMVAYSRTQDLCIGVLNVDLASSNW</sequence>
<feature type="compositionally biased region" description="Polar residues" evidence="1">
    <location>
        <begin position="15"/>
        <end position="32"/>
    </location>
</feature>
<gene>
    <name evidence="2" type="ORF">FMAN_02202</name>
</gene>
<dbReference type="Proteomes" id="UP000184255">
    <property type="component" value="Unassembled WGS sequence"/>
</dbReference>
<evidence type="ECO:0000313" key="3">
    <source>
        <dbReference type="Proteomes" id="UP000184255"/>
    </source>
</evidence>
<dbReference type="GeneID" id="65081474"/>
<name>A0A1L7TL19_FUSMA</name>
<keyword evidence="3" id="KW-1185">Reference proteome</keyword>
<feature type="region of interest" description="Disordered" evidence="1">
    <location>
        <begin position="1"/>
        <end position="108"/>
    </location>
</feature>
<evidence type="ECO:0000313" key="2">
    <source>
        <dbReference type="EMBL" id="CVK99360.1"/>
    </source>
</evidence>
<feature type="compositionally biased region" description="Polar residues" evidence="1">
    <location>
        <begin position="41"/>
        <end position="77"/>
    </location>
</feature>
<accession>A0A1L7TL19</accession>
<proteinExistence type="predicted"/>
<organism evidence="2 3">
    <name type="scientific">Fusarium mangiferae</name>
    <name type="common">Mango malformation disease fungus</name>
    <dbReference type="NCBI Taxonomy" id="192010"/>
    <lineage>
        <taxon>Eukaryota</taxon>
        <taxon>Fungi</taxon>
        <taxon>Dikarya</taxon>
        <taxon>Ascomycota</taxon>
        <taxon>Pezizomycotina</taxon>
        <taxon>Sordariomycetes</taxon>
        <taxon>Hypocreomycetidae</taxon>
        <taxon>Hypocreales</taxon>
        <taxon>Nectriaceae</taxon>
        <taxon>Fusarium</taxon>
        <taxon>Fusarium fujikuroi species complex</taxon>
    </lineage>
</organism>
<evidence type="ECO:0000256" key="1">
    <source>
        <dbReference type="SAM" id="MobiDB-lite"/>
    </source>
</evidence>
<dbReference type="VEuPathDB" id="FungiDB:FMAN_02202"/>